<dbReference type="AlphaFoldDB" id="A0A833RGD7"/>
<organism evidence="8 9">
    <name type="scientific">Carex littledalei</name>
    <dbReference type="NCBI Taxonomy" id="544730"/>
    <lineage>
        <taxon>Eukaryota</taxon>
        <taxon>Viridiplantae</taxon>
        <taxon>Streptophyta</taxon>
        <taxon>Embryophyta</taxon>
        <taxon>Tracheophyta</taxon>
        <taxon>Spermatophyta</taxon>
        <taxon>Magnoliopsida</taxon>
        <taxon>Liliopsida</taxon>
        <taxon>Poales</taxon>
        <taxon>Cyperaceae</taxon>
        <taxon>Cyperoideae</taxon>
        <taxon>Cariceae</taxon>
        <taxon>Carex</taxon>
        <taxon>Carex subgen. Euthyceras</taxon>
    </lineage>
</organism>
<comment type="caution">
    <text evidence="8">The sequence shown here is derived from an EMBL/GenBank/DDBJ whole genome shotgun (WGS) entry which is preliminary data.</text>
</comment>
<keyword evidence="9" id="KW-1185">Reference proteome</keyword>
<dbReference type="EMBL" id="SWLB01000004">
    <property type="protein sequence ID" value="KAF3339303.1"/>
    <property type="molecule type" value="Genomic_DNA"/>
</dbReference>
<protein>
    <submittedName>
        <fullName evidence="8">Uncharacterized protein</fullName>
    </submittedName>
</protein>
<keyword evidence="4 7" id="KW-1133">Transmembrane helix</keyword>
<keyword evidence="3 7" id="KW-0812">Transmembrane</keyword>
<dbReference type="GO" id="GO:0010256">
    <property type="term" value="P:endomembrane system organization"/>
    <property type="evidence" value="ECO:0007669"/>
    <property type="project" value="TreeGrafter"/>
</dbReference>
<evidence type="ECO:0000256" key="2">
    <source>
        <dbReference type="ARBA" id="ARBA00008707"/>
    </source>
</evidence>
<feature type="compositionally biased region" description="Polar residues" evidence="6">
    <location>
        <begin position="27"/>
        <end position="47"/>
    </location>
</feature>
<feature type="transmembrane region" description="Helical" evidence="7">
    <location>
        <begin position="199"/>
        <end position="218"/>
    </location>
</feature>
<feature type="region of interest" description="Disordered" evidence="6">
    <location>
        <begin position="1"/>
        <end position="47"/>
    </location>
</feature>
<name>A0A833RGD7_9POAL</name>
<dbReference type="Proteomes" id="UP000623129">
    <property type="component" value="Unassembled WGS sequence"/>
</dbReference>
<dbReference type="Pfam" id="PF05078">
    <property type="entry name" value="DUF679"/>
    <property type="match status" value="1"/>
</dbReference>
<comment type="similarity">
    <text evidence="2">Belongs to the plant DMP1 protein family.</text>
</comment>
<reference evidence="8" key="1">
    <citation type="submission" date="2020-01" db="EMBL/GenBank/DDBJ databases">
        <title>Genome sequence of Kobresia littledalei, the first chromosome-level genome in the family Cyperaceae.</title>
        <authorList>
            <person name="Qu G."/>
        </authorList>
    </citation>
    <scope>NUCLEOTIDE SEQUENCE</scope>
    <source>
        <strain evidence="8">C.B.Clarke</strain>
        <tissue evidence="8">Leaf</tissue>
    </source>
</reference>
<feature type="compositionally biased region" description="Basic and acidic residues" evidence="6">
    <location>
        <begin position="14"/>
        <end position="26"/>
    </location>
</feature>
<evidence type="ECO:0000256" key="5">
    <source>
        <dbReference type="ARBA" id="ARBA00023136"/>
    </source>
</evidence>
<evidence type="ECO:0000256" key="1">
    <source>
        <dbReference type="ARBA" id="ARBA00004141"/>
    </source>
</evidence>
<evidence type="ECO:0000256" key="4">
    <source>
        <dbReference type="ARBA" id="ARBA00022989"/>
    </source>
</evidence>
<keyword evidence="5 7" id="KW-0472">Membrane</keyword>
<dbReference type="GO" id="GO:0005737">
    <property type="term" value="C:cytoplasm"/>
    <property type="evidence" value="ECO:0007669"/>
    <property type="project" value="UniProtKB-ARBA"/>
</dbReference>
<gene>
    <name evidence="8" type="ORF">FCM35_KLT16774</name>
</gene>
<dbReference type="InterPro" id="IPR007770">
    <property type="entry name" value="DMP"/>
</dbReference>
<sequence>MASSSPAMQVVENQRPRELNGHDLEHGTTSNQETPPPNTQKALSVPTNPTPLLMVDKTLSSTANLMQLLPTGTVLAFEALSSSFTDNGICYMSNKFLTALLIYFCLLSCVVFTFTDSLVGQDGKHYYGIATFKGFYVINFSGTDEKAASIFHNLKRFRIRIVDFMHAIVSSFLFLGVAFSDTGVQRCYFPGADSNVKQMLINLPLGAAFLASFVFIIFPTTRKGIGYTNSTHQS</sequence>
<evidence type="ECO:0000256" key="3">
    <source>
        <dbReference type="ARBA" id="ARBA00022692"/>
    </source>
</evidence>
<proteinExistence type="inferred from homology"/>
<dbReference type="GO" id="GO:0016020">
    <property type="term" value="C:membrane"/>
    <property type="evidence" value="ECO:0007669"/>
    <property type="project" value="UniProtKB-SubCell"/>
</dbReference>
<evidence type="ECO:0000256" key="6">
    <source>
        <dbReference type="SAM" id="MobiDB-lite"/>
    </source>
</evidence>
<comment type="subcellular location">
    <subcellularLocation>
        <location evidence="1">Membrane</location>
        <topology evidence="1">Multi-pass membrane protein</topology>
    </subcellularLocation>
</comment>
<feature type="transmembrane region" description="Helical" evidence="7">
    <location>
        <begin position="161"/>
        <end position="179"/>
    </location>
</feature>
<evidence type="ECO:0000313" key="9">
    <source>
        <dbReference type="Proteomes" id="UP000623129"/>
    </source>
</evidence>
<evidence type="ECO:0000256" key="7">
    <source>
        <dbReference type="SAM" id="Phobius"/>
    </source>
</evidence>
<feature type="transmembrane region" description="Helical" evidence="7">
    <location>
        <begin position="96"/>
        <end position="115"/>
    </location>
</feature>
<dbReference type="PANTHER" id="PTHR31621">
    <property type="entry name" value="PROTEIN DMP3"/>
    <property type="match status" value="1"/>
</dbReference>
<evidence type="ECO:0000313" key="8">
    <source>
        <dbReference type="EMBL" id="KAF3339303.1"/>
    </source>
</evidence>
<dbReference type="PANTHER" id="PTHR31621:SF5">
    <property type="entry name" value="PROTEIN DMP10"/>
    <property type="match status" value="1"/>
</dbReference>
<dbReference type="OrthoDB" id="657601at2759"/>
<accession>A0A833RGD7</accession>